<dbReference type="EMBL" id="BMJE01000002">
    <property type="protein sequence ID" value="GGB70360.1"/>
    <property type="molecule type" value="Genomic_DNA"/>
</dbReference>
<evidence type="ECO:0000256" key="1">
    <source>
        <dbReference type="SAM" id="Phobius"/>
    </source>
</evidence>
<dbReference type="Proteomes" id="UP000615760">
    <property type="component" value="Unassembled WGS sequence"/>
</dbReference>
<keyword evidence="1" id="KW-0812">Transmembrane</keyword>
<keyword evidence="3" id="KW-1185">Reference proteome</keyword>
<keyword evidence="1" id="KW-1133">Transmembrane helix</keyword>
<reference evidence="3" key="1">
    <citation type="journal article" date="2019" name="Int. J. Syst. Evol. Microbiol.">
        <title>The Global Catalogue of Microorganisms (GCM) 10K type strain sequencing project: providing services to taxonomists for standard genome sequencing and annotation.</title>
        <authorList>
            <consortium name="The Broad Institute Genomics Platform"/>
            <consortium name="The Broad Institute Genome Sequencing Center for Infectious Disease"/>
            <person name="Wu L."/>
            <person name="Ma J."/>
        </authorList>
    </citation>
    <scope>NUCLEOTIDE SEQUENCE [LARGE SCALE GENOMIC DNA]</scope>
    <source>
        <strain evidence="3">CGMCC 1.15461</strain>
    </source>
</reference>
<evidence type="ECO:0008006" key="4">
    <source>
        <dbReference type="Google" id="ProtNLM"/>
    </source>
</evidence>
<protein>
    <recommendedName>
        <fullName evidence="4">C4-dicarboxylate ABC transporter</fullName>
    </recommendedName>
</protein>
<feature type="transmembrane region" description="Helical" evidence="1">
    <location>
        <begin position="35"/>
        <end position="53"/>
    </location>
</feature>
<organism evidence="2 3">
    <name type="scientific">Flavobacterium suaedae</name>
    <dbReference type="NCBI Taxonomy" id="1767027"/>
    <lineage>
        <taxon>Bacteria</taxon>
        <taxon>Pseudomonadati</taxon>
        <taxon>Bacteroidota</taxon>
        <taxon>Flavobacteriia</taxon>
        <taxon>Flavobacteriales</taxon>
        <taxon>Flavobacteriaceae</taxon>
        <taxon>Flavobacterium</taxon>
    </lineage>
</organism>
<dbReference type="RefSeq" id="WP_188619946.1">
    <property type="nucleotide sequence ID" value="NZ_BMJE01000002.1"/>
</dbReference>
<accession>A0ABQ1JLY1</accession>
<feature type="transmembrane region" description="Helical" evidence="1">
    <location>
        <begin position="7"/>
        <end position="23"/>
    </location>
</feature>
<sequence>MKYFKITAYLYLIASAFFVYRGVETLMAEEEWQKSIIWFLIAGLSLFSFFFRLNRAKKFGDKK</sequence>
<comment type="caution">
    <text evidence="2">The sequence shown here is derived from an EMBL/GenBank/DDBJ whole genome shotgun (WGS) entry which is preliminary data.</text>
</comment>
<keyword evidence="1" id="KW-0472">Membrane</keyword>
<proteinExistence type="predicted"/>
<name>A0ABQ1JLY1_9FLAO</name>
<evidence type="ECO:0000313" key="3">
    <source>
        <dbReference type="Proteomes" id="UP000615760"/>
    </source>
</evidence>
<gene>
    <name evidence="2" type="ORF">GCM10007424_07880</name>
</gene>
<evidence type="ECO:0000313" key="2">
    <source>
        <dbReference type="EMBL" id="GGB70360.1"/>
    </source>
</evidence>